<name>A0AAV4Q2W2_CAEEX</name>
<proteinExistence type="predicted"/>
<organism evidence="1 2">
    <name type="scientific">Caerostris extrusa</name>
    <name type="common">Bark spider</name>
    <name type="synonym">Caerostris bankana</name>
    <dbReference type="NCBI Taxonomy" id="172846"/>
    <lineage>
        <taxon>Eukaryota</taxon>
        <taxon>Metazoa</taxon>
        <taxon>Ecdysozoa</taxon>
        <taxon>Arthropoda</taxon>
        <taxon>Chelicerata</taxon>
        <taxon>Arachnida</taxon>
        <taxon>Araneae</taxon>
        <taxon>Araneomorphae</taxon>
        <taxon>Entelegynae</taxon>
        <taxon>Araneoidea</taxon>
        <taxon>Araneidae</taxon>
        <taxon>Caerostris</taxon>
    </lineage>
</organism>
<dbReference type="EMBL" id="BPLR01005609">
    <property type="protein sequence ID" value="GIY03649.1"/>
    <property type="molecule type" value="Genomic_DNA"/>
</dbReference>
<dbReference type="Proteomes" id="UP001054945">
    <property type="component" value="Unassembled WGS sequence"/>
</dbReference>
<protein>
    <submittedName>
        <fullName evidence="1">Uncharacterized protein</fullName>
    </submittedName>
</protein>
<keyword evidence="2" id="KW-1185">Reference proteome</keyword>
<accession>A0AAV4Q2W2</accession>
<sequence length="584" mass="65638">MIIRMMYVLPMILGRTYDVKKNTVGVDIFKMEDIKQPRVIEESFYNSNLKTVETSSDVKDILGINGELSLNIKAGTFTAGGFGSYVKSSMHSQNSVDILIKVSFRTISESLPYSVKPIAQWKTLGKAYLGTHYVQSIIYGGDLIACIRFKAMNSEDLNEIRGVIKTSISAGNVLDLVGEGKLESLDRQLKRKATMEVNYFATVPLEGVPNNIQGLRDLVRNFKDHVNKVNNGIGVPVEVELVELSNYDREFEYLKNKELETELENFEMCYDDLLSTKSRIQGVIFENLDTITKEEEKKLAGINDRVRKILNVFSETIANMDLEKGSTQLDPATEAYKEGKIGMAGKFRRELNKIVRKIGSKTEKQEHKFSSTYVHYGSRKCPEDKLTSLVYDGYVASSPRNHLGSGTNLLCLPRNPVDISNEPALTKNGSLLAGVKYGELLTRPFKFNNNKVVLNGAVCAVCLTHVQTVYTFMVSQHECPELGGWNMQYAGYAMTSENAVSENICVDTKLEAHQDSYIGPRDLSLKFSLANYLEKTVFCALCYFVLPKYEQVAVENGPSRRSIGSTYSKPLERCRRTKIRLSRK</sequence>
<reference evidence="1 2" key="1">
    <citation type="submission" date="2021-06" db="EMBL/GenBank/DDBJ databases">
        <title>Caerostris extrusa draft genome.</title>
        <authorList>
            <person name="Kono N."/>
            <person name="Arakawa K."/>
        </authorList>
    </citation>
    <scope>NUCLEOTIDE SEQUENCE [LARGE SCALE GENOMIC DNA]</scope>
</reference>
<comment type="caution">
    <text evidence="1">The sequence shown here is derived from an EMBL/GenBank/DDBJ whole genome shotgun (WGS) entry which is preliminary data.</text>
</comment>
<gene>
    <name evidence="1" type="ORF">CEXT_605701</name>
</gene>
<dbReference type="AlphaFoldDB" id="A0AAV4Q2W2"/>
<evidence type="ECO:0000313" key="1">
    <source>
        <dbReference type="EMBL" id="GIY03649.1"/>
    </source>
</evidence>
<evidence type="ECO:0000313" key="2">
    <source>
        <dbReference type="Proteomes" id="UP001054945"/>
    </source>
</evidence>